<proteinExistence type="predicted"/>
<keyword evidence="4" id="KW-1185">Reference proteome</keyword>
<comment type="caution">
    <text evidence="3">The sequence shown here is derived from an EMBL/GenBank/DDBJ whole genome shotgun (WGS) entry which is preliminary data.</text>
</comment>
<accession>A0AAD3E0A2</accession>
<dbReference type="EMBL" id="BMAR01000036">
    <property type="protein sequence ID" value="GFR50274.1"/>
    <property type="molecule type" value="Genomic_DNA"/>
</dbReference>
<dbReference type="AlphaFoldDB" id="A0AAD3E0A2"/>
<feature type="chain" id="PRO_5042167151" evidence="2">
    <location>
        <begin position="22"/>
        <end position="104"/>
    </location>
</feature>
<evidence type="ECO:0000256" key="2">
    <source>
        <dbReference type="SAM" id="SignalP"/>
    </source>
</evidence>
<dbReference type="Gene3D" id="1.20.5.190">
    <property type="match status" value="1"/>
</dbReference>
<name>A0AAD3E0A2_9CHLO</name>
<feature type="coiled-coil region" evidence="1">
    <location>
        <begin position="65"/>
        <end position="92"/>
    </location>
</feature>
<evidence type="ECO:0000313" key="4">
    <source>
        <dbReference type="Proteomes" id="UP001054857"/>
    </source>
</evidence>
<evidence type="ECO:0000313" key="3">
    <source>
        <dbReference type="EMBL" id="GFR50274.1"/>
    </source>
</evidence>
<keyword evidence="1" id="KW-0175">Coiled coil</keyword>
<reference evidence="3 4" key="1">
    <citation type="journal article" date="2021" name="Sci. Rep.">
        <title>Genome sequencing of the multicellular alga Astrephomene provides insights into convergent evolution of germ-soma differentiation.</title>
        <authorList>
            <person name="Yamashita S."/>
            <person name="Yamamoto K."/>
            <person name="Matsuzaki R."/>
            <person name="Suzuki S."/>
            <person name="Yamaguchi H."/>
            <person name="Hirooka S."/>
            <person name="Minakuchi Y."/>
            <person name="Miyagishima S."/>
            <person name="Kawachi M."/>
            <person name="Toyoda A."/>
            <person name="Nozaki H."/>
        </authorList>
    </citation>
    <scope>NUCLEOTIDE SEQUENCE [LARGE SCALE GENOMIC DNA]</scope>
    <source>
        <strain evidence="3 4">NIES-4017</strain>
    </source>
</reference>
<sequence>MAFRTASVPACLLVLGASAKGAYDHFYGLHQSVEKLKEKGAETEKMVALELQPLSLRVGILQADMHQVKADMRQIKEDMHQLKAEMHQIKADMVKILEFSIKKE</sequence>
<dbReference type="Proteomes" id="UP001054857">
    <property type="component" value="Unassembled WGS sequence"/>
</dbReference>
<protein>
    <submittedName>
        <fullName evidence="3">Uncharacterized protein</fullName>
    </submittedName>
</protein>
<feature type="signal peptide" evidence="2">
    <location>
        <begin position="1"/>
        <end position="21"/>
    </location>
</feature>
<gene>
    <name evidence="3" type="ORF">Agub_g12461</name>
</gene>
<keyword evidence="2" id="KW-0732">Signal</keyword>
<evidence type="ECO:0000256" key="1">
    <source>
        <dbReference type="SAM" id="Coils"/>
    </source>
</evidence>
<organism evidence="3 4">
    <name type="scientific">Astrephomene gubernaculifera</name>
    <dbReference type="NCBI Taxonomy" id="47775"/>
    <lineage>
        <taxon>Eukaryota</taxon>
        <taxon>Viridiplantae</taxon>
        <taxon>Chlorophyta</taxon>
        <taxon>core chlorophytes</taxon>
        <taxon>Chlorophyceae</taxon>
        <taxon>CS clade</taxon>
        <taxon>Chlamydomonadales</taxon>
        <taxon>Astrephomenaceae</taxon>
        <taxon>Astrephomene</taxon>
    </lineage>
</organism>